<accession>A0A183IC40</accession>
<dbReference type="Proteomes" id="UP000270296">
    <property type="component" value="Unassembled WGS sequence"/>
</dbReference>
<gene>
    <name evidence="2" type="ORF">SBAD_LOCUS1184</name>
</gene>
<dbReference type="AlphaFoldDB" id="A0A183IC40"/>
<sequence>MRRASVCPYLYHMEPERLSDISSDLLLAIIQADDILKDNTNPFDCSQPDDDNVEGERGDEGDTDSPNCSSESGNDDPPFVTSDKSVTPRRSAAMDKLGQRLITYIKSEATQKYLFDVHDRKIKCERQTNWLNVRQHSSGLSIFESDIGPLNSEKQITEVSTFLRNLFRKRYGETDLMKLLHYIRAVWYPEAVKFALVNYFQMDDSEAEMTVQGDLTHFKDLSDSSRNTL</sequence>
<proteinExistence type="predicted"/>
<evidence type="ECO:0000256" key="1">
    <source>
        <dbReference type="SAM" id="MobiDB-lite"/>
    </source>
</evidence>
<feature type="region of interest" description="Disordered" evidence="1">
    <location>
        <begin position="38"/>
        <end position="91"/>
    </location>
</feature>
<name>A0A183IC40_9BILA</name>
<evidence type="ECO:0000313" key="2">
    <source>
        <dbReference type="EMBL" id="VDO93483.1"/>
    </source>
</evidence>
<reference evidence="4" key="1">
    <citation type="submission" date="2016-06" db="UniProtKB">
        <authorList>
            <consortium name="WormBaseParasite"/>
        </authorList>
    </citation>
    <scope>IDENTIFICATION</scope>
</reference>
<organism evidence="4">
    <name type="scientific">Soboliphyme baturini</name>
    <dbReference type="NCBI Taxonomy" id="241478"/>
    <lineage>
        <taxon>Eukaryota</taxon>
        <taxon>Metazoa</taxon>
        <taxon>Ecdysozoa</taxon>
        <taxon>Nematoda</taxon>
        <taxon>Enoplea</taxon>
        <taxon>Dorylaimia</taxon>
        <taxon>Dioctophymatida</taxon>
        <taxon>Dioctophymatoidea</taxon>
        <taxon>Soboliphymatidae</taxon>
        <taxon>Soboliphyme</taxon>
    </lineage>
</organism>
<evidence type="ECO:0000313" key="3">
    <source>
        <dbReference type="Proteomes" id="UP000270296"/>
    </source>
</evidence>
<evidence type="ECO:0000313" key="4">
    <source>
        <dbReference type="WBParaSite" id="SBAD_0000123401-mRNA-1"/>
    </source>
</evidence>
<dbReference type="WBParaSite" id="SBAD_0000123401-mRNA-1">
    <property type="protein sequence ID" value="SBAD_0000123401-mRNA-1"/>
    <property type="gene ID" value="SBAD_0000123401"/>
</dbReference>
<protein>
    <submittedName>
        <fullName evidence="4">DDE_Tnp_1_7 domain-containing protein</fullName>
    </submittedName>
</protein>
<keyword evidence="3" id="KW-1185">Reference proteome</keyword>
<reference evidence="2 3" key="2">
    <citation type="submission" date="2018-11" db="EMBL/GenBank/DDBJ databases">
        <authorList>
            <consortium name="Pathogen Informatics"/>
        </authorList>
    </citation>
    <scope>NUCLEOTIDE SEQUENCE [LARGE SCALE GENOMIC DNA]</scope>
</reference>
<dbReference type="EMBL" id="UZAM01006739">
    <property type="protein sequence ID" value="VDO93483.1"/>
    <property type="molecule type" value="Genomic_DNA"/>
</dbReference>